<dbReference type="GO" id="GO:0006508">
    <property type="term" value="P:proteolysis"/>
    <property type="evidence" value="ECO:0007669"/>
    <property type="project" value="UniProtKB-KW"/>
</dbReference>
<comment type="caution">
    <text evidence="6">The sequence shown here is derived from an EMBL/GenBank/DDBJ whole genome shotgun (WGS) entry which is preliminary data.</text>
</comment>
<dbReference type="PROSITE" id="PS51892">
    <property type="entry name" value="SUBTILASE"/>
    <property type="match status" value="1"/>
</dbReference>
<dbReference type="Pfam" id="PF00082">
    <property type="entry name" value="Peptidase_S8"/>
    <property type="match status" value="1"/>
</dbReference>
<accession>K1T8Z0</accession>
<evidence type="ECO:0000256" key="2">
    <source>
        <dbReference type="ARBA" id="ARBA00022670"/>
    </source>
</evidence>
<dbReference type="InterPro" id="IPR000209">
    <property type="entry name" value="Peptidase_S8/S53_dom"/>
</dbReference>
<dbReference type="GO" id="GO:0004252">
    <property type="term" value="F:serine-type endopeptidase activity"/>
    <property type="evidence" value="ECO:0007669"/>
    <property type="project" value="InterPro"/>
</dbReference>
<comment type="similarity">
    <text evidence="1">Belongs to the peptidase S8 family.</text>
</comment>
<gene>
    <name evidence="6" type="ORF">LEA_11621</name>
</gene>
<evidence type="ECO:0000256" key="3">
    <source>
        <dbReference type="ARBA" id="ARBA00022801"/>
    </source>
</evidence>
<dbReference type="InterPro" id="IPR050131">
    <property type="entry name" value="Peptidase_S8_subtilisin-like"/>
</dbReference>
<reference evidence="6" key="1">
    <citation type="journal article" date="2013" name="Environ. Microbiol.">
        <title>Microbiota from the distal guts of lean and obese adolescents exhibit partial functional redundancy besides clear differences in community structure.</title>
        <authorList>
            <person name="Ferrer M."/>
            <person name="Ruiz A."/>
            <person name="Lanza F."/>
            <person name="Haange S.B."/>
            <person name="Oberbach A."/>
            <person name="Till H."/>
            <person name="Bargiela R."/>
            <person name="Campoy C."/>
            <person name="Segura M.T."/>
            <person name="Richter M."/>
            <person name="von Bergen M."/>
            <person name="Seifert J."/>
            <person name="Suarez A."/>
        </authorList>
    </citation>
    <scope>NUCLEOTIDE SEQUENCE</scope>
</reference>
<dbReference type="InterPro" id="IPR036852">
    <property type="entry name" value="Peptidase_S8/S53_dom_sf"/>
</dbReference>
<evidence type="ECO:0000259" key="5">
    <source>
        <dbReference type="Pfam" id="PF00082"/>
    </source>
</evidence>
<dbReference type="Gene3D" id="3.40.50.200">
    <property type="entry name" value="Peptidase S8/S53 domain"/>
    <property type="match status" value="1"/>
</dbReference>
<dbReference type="EMBL" id="AJWY01007842">
    <property type="protein sequence ID" value="EKC62865.1"/>
    <property type="molecule type" value="Genomic_DNA"/>
</dbReference>
<dbReference type="SUPFAM" id="SSF52743">
    <property type="entry name" value="Subtilisin-like"/>
    <property type="match status" value="1"/>
</dbReference>
<proteinExistence type="inferred from homology"/>
<feature type="domain" description="Peptidase S8/S53" evidence="5">
    <location>
        <begin position="96"/>
        <end position="152"/>
    </location>
</feature>
<dbReference type="AlphaFoldDB" id="K1T8Z0"/>
<feature type="non-terminal residue" evidence="6">
    <location>
        <position position="1"/>
    </location>
</feature>
<dbReference type="PANTHER" id="PTHR43806:SF11">
    <property type="entry name" value="CEREVISIN-RELATED"/>
    <property type="match status" value="1"/>
</dbReference>
<keyword evidence="3" id="KW-0378">Hydrolase</keyword>
<protein>
    <submittedName>
        <fullName evidence="6">Alkaline serine protease</fullName>
    </submittedName>
</protein>
<dbReference type="InterPro" id="IPR015500">
    <property type="entry name" value="Peptidase_S8_subtilisin-rel"/>
</dbReference>
<evidence type="ECO:0000256" key="4">
    <source>
        <dbReference type="ARBA" id="ARBA00022825"/>
    </source>
</evidence>
<dbReference type="PANTHER" id="PTHR43806">
    <property type="entry name" value="PEPTIDASE S8"/>
    <property type="match status" value="1"/>
</dbReference>
<dbReference type="PRINTS" id="PR00723">
    <property type="entry name" value="SUBTILISIN"/>
</dbReference>
<organism evidence="6">
    <name type="scientific">human gut metagenome</name>
    <dbReference type="NCBI Taxonomy" id="408170"/>
    <lineage>
        <taxon>unclassified sequences</taxon>
        <taxon>metagenomes</taxon>
        <taxon>organismal metagenomes</taxon>
    </lineage>
</organism>
<feature type="non-terminal residue" evidence="6">
    <location>
        <position position="182"/>
    </location>
</feature>
<keyword evidence="4" id="KW-0720">Serine protease</keyword>
<sequence length="182" mass="19339">VAFAPALADGYGADRVLHLAAWQEYVLEFSDAAAAQRALARLRSDPDVTDCFLDEAVTADDTLAGLWDETASRSWGGHEMGLTTLRHQADVLLPAGRRATVAVIDTGAEVSHPLLAGRVSARSYDFADNTADVTDVNGHGTATAGLIADLTPDEVDVMVLRVYGDDNLSKPSRVLTALEYAL</sequence>
<name>K1T8Z0_9ZZZZ</name>
<evidence type="ECO:0000256" key="1">
    <source>
        <dbReference type="ARBA" id="ARBA00011073"/>
    </source>
</evidence>
<keyword evidence="2 6" id="KW-0645">Protease</keyword>
<evidence type="ECO:0000313" key="6">
    <source>
        <dbReference type="EMBL" id="EKC62865.1"/>
    </source>
</evidence>